<accession>A0A1S8WQB8</accession>
<protein>
    <submittedName>
        <fullName evidence="1">Uncharacterized protein</fullName>
    </submittedName>
</protein>
<proteinExistence type="predicted"/>
<dbReference type="Proteomes" id="UP000243686">
    <property type="component" value="Unassembled WGS sequence"/>
</dbReference>
<organism evidence="1 2">
    <name type="scientific">Opisthorchis viverrini</name>
    <name type="common">Southeast Asian liver fluke</name>
    <dbReference type="NCBI Taxonomy" id="6198"/>
    <lineage>
        <taxon>Eukaryota</taxon>
        <taxon>Metazoa</taxon>
        <taxon>Spiralia</taxon>
        <taxon>Lophotrochozoa</taxon>
        <taxon>Platyhelminthes</taxon>
        <taxon>Trematoda</taxon>
        <taxon>Digenea</taxon>
        <taxon>Opisthorchiida</taxon>
        <taxon>Opisthorchiata</taxon>
        <taxon>Opisthorchiidae</taxon>
        <taxon>Opisthorchis</taxon>
    </lineage>
</organism>
<feature type="non-terminal residue" evidence="1">
    <location>
        <position position="100"/>
    </location>
</feature>
<dbReference type="EMBL" id="KV897517">
    <property type="protein sequence ID" value="OON16433.1"/>
    <property type="molecule type" value="Genomic_DNA"/>
</dbReference>
<evidence type="ECO:0000313" key="2">
    <source>
        <dbReference type="Proteomes" id="UP000243686"/>
    </source>
</evidence>
<dbReference type="AlphaFoldDB" id="A0A1S8WQB8"/>
<keyword evidence="2" id="KW-1185">Reference proteome</keyword>
<sequence length="100" mass="11345">MYAAGVEEVKALLLARANELANRRPEDRRRSSVFERSHKIASDLKNDVCFGKGLYQDLRNRLPHYWSDYSEGLKIDRVGGPFGRVQATTGNELIGLDDLH</sequence>
<name>A0A1S8WQB8_OPIVI</name>
<reference evidence="1 2" key="1">
    <citation type="submission" date="2015-03" db="EMBL/GenBank/DDBJ databases">
        <title>Draft genome of the nematode, Opisthorchis viverrini.</title>
        <authorList>
            <person name="Mitreva M."/>
        </authorList>
    </citation>
    <scope>NUCLEOTIDE SEQUENCE [LARGE SCALE GENOMIC DNA]</scope>
    <source>
        <strain evidence="1">Khon Kaen</strain>
    </source>
</reference>
<evidence type="ECO:0000313" key="1">
    <source>
        <dbReference type="EMBL" id="OON16433.1"/>
    </source>
</evidence>
<gene>
    <name evidence="1" type="ORF">X801_07755</name>
</gene>